<dbReference type="SUPFAM" id="SSF54236">
    <property type="entry name" value="Ubiquitin-like"/>
    <property type="match status" value="1"/>
</dbReference>
<dbReference type="RefSeq" id="XP_001321787.1">
    <property type="nucleotide sequence ID" value="XM_001321752.1"/>
</dbReference>
<dbReference type="Proteomes" id="UP000001542">
    <property type="component" value="Unassembled WGS sequence"/>
</dbReference>
<proteinExistence type="predicted"/>
<dbReference type="PROSITE" id="PS00299">
    <property type="entry name" value="UBIQUITIN_1"/>
    <property type="match status" value="1"/>
</dbReference>
<dbReference type="GO" id="GO:0019941">
    <property type="term" value="P:modification-dependent protein catabolic process"/>
    <property type="evidence" value="ECO:0000318"/>
    <property type="project" value="GO_Central"/>
</dbReference>
<evidence type="ECO:0000313" key="3">
    <source>
        <dbReference type="Proteomes" id="UP000001542"/>
    </source>
</evidence>
<keyword evidence="3" id="KW-1185">Reference proteome</keyword>
<dbReference type="GO" id="GO:0045116">
    <property type="term" value="P:protein neddylation"/>
    <property type="evidence" value="ECO:0000318"/>
    <property type="project" value="GO_Central"/>
</dbReference>
<evidence type="ECO:0000313" key="2">
    <source>
        <dbReference type="EMBL" id="EAY09564.1"/>
    </source>
</evidence>
<dbReference type="OMA" id="SRYIKVE"/>
<dbReference type="SMR" id="A2ECR8"/>
<dbReference type="Pfam" id="PF00240">
    <property type="entry name" value="ubiquitin"/>
    <property type="match status" value="1"/>
</dbReference>
<dbReference type="Gene3D" id="3.10.20.90">
    <property type="entry name" value="Phosphatidylinositol 3-kinase Catalytic Subunit, Chain A, domain 1"/>
    <property type="match status" value="1"/>
</dbReference>
<reference evidence="2" key="1">
    <citation type="submission" date="2006-10" db="EMBL/GenBank/DDBJ databases">
        <authorList>
            <person name="Amadeo P."/>
            <person name="Zhao Q."/>
            <person name="Wortman J."/>
            <person name="Fraser-Liggett C."/>
            <person name="Carlton J."/>
        </authorList>
    </citation>
    <scope>NUCLEOTIDE SEQUENCE</scope>
    <source>
        <strain evidence="2">G3</strain>
    </source>
</reference>
<dbReference type="InParanoid" id="A2ECR8"/>
<dbReference type="GO" id="GO:0005737">
    <property type="term" value="C:cytoplasm"/>
    <property type="evidence" value="ECO:0000318"/>
    <property type="project" value="GO_Central"/>
</dbReference>
<dbReference type="GO" id="GO:0031386">
    <property type="term" value="F:protein tag activity"/>
    <property type="evidence" value="ECO:0000318"/>
    <property type="project" value="GO_Central"/>
</dbReference>
<accession>A2ECR8</accession>
<dbReference type="InterPro" id="IPR029071">
    <property type="entry name" value="Ubiquitin-like_domsf"/>
</dbReference>
<sequence length="79" mass="8700">MSITIKVQTLSGISRYIKVEQTDTIEKIKSQLYSMDGIAPDQQRILYKGLALPDTATIESSGIKNDETVHMVISLKGGM</sequence>
<dbReference type="GO" id="GO:0005634">
    <property type="term" value="C:nucleus"/>
    <property type="evidence" value="ECO:0000318"/>
    <property type="project" value="GO_Central"/>
</dbReference>
<dbReference type="PROSITE" id="PS50053">
    <property type="entry name" value="UBIQUITIN_2"/>
    <property type="match status" value="1"/>
</dbReference>
<dbReference type="FunFam" id="3.10.20.90:FF:000493">
    <property type="entry name" value="Ubiquitin"/>
    <property type="match status" value="1"/>
</dbReference>
<gene>
    <name evidence="2" type="ORF">TVAG_276370</name>
</gene>
<dbReference type="EMBL" id="DS113355">
    <property type="protein sequence ID" value="EAY09564.1"/>
    <property type="molecule type" value="Genomic_DNA"/>
</dbReference>
<dbReference type="VEuPathDB" id="TrichDB:TVAG_276370"/>
<dbReference type="STRING" id="5722.A2ECR8"/>
<dbReference type="VEuPathDB" id="TrichDB:TVAGG3_0379860"/>
<feature type="domain" description="Ubiquitin-like" evidence="1">
    <location>
        <begin position="3"/>
        <end position="78"/>
    </location>
</feature>
<dbReference type="GO" id="GO:0030162">
    <property type="term" value="P:regulation of proteolysis"/>
    <property type="evidence" value="ECO:0000318"/>
    <property type="project" value="GO_Central"/>
</dbReference>
<name>A2ECR8_TRIV3</name>
<dbReference type="InterPro" id="IPR000626">
    <property type="entry name" value="Ubiquitin-like_dom"/>
</dbReference>
<dbReference type="KEGG" id="tva:4767487"/>
<protein>
    <submittedName>
        <fullName evidence="2">Ubiquitin family protein</fullName>
    </submittedName>
</protein>
<dbReference type="InterPro" id="IPR019954">
    <property type="entry name" value="Ubiquitin_CS"/>
</dbReference>
<dbReference type="InterPro" id="IPR050158">
    <property type="entry name" value="Ubiquitin_ubiquitin-like"/>
</dbReference>
<dbReference type="GO" id="GO:0031625">
    <property type="term" value="F:ubiquitin protein ligase binding"/>
    <property type="evidence" value="ECO:0000318"/>
    <property type="project" value="GO_Central"/>
</dbReference>
<dbReference type="InterPro" id="IPR019956">
    <property type="entry name" value="Ubiquitin_dom"/>
</dbReference>
<dbReference type="PANTHER" id="PTHR10666">
    <property type="entry name" value="UBIQUITIN"/>
    <property type="match status" value="1"/>
</dbReference>
<dbReference type="PRINTS" id="PR00348">
    <property type="entry name" value="UBIQUITIN"/>
</dbReference>
<evidence type="ECO:0000259" key="1">
    <source>
        <dbReference type="PROSITE" id="PS50053"/>
    </source>
</evidence>
<dbReference type="eggNOG" id="KOG0001">
    <property type="taxonomic scope" value="Eukaryota"/>
</dbReference>
<reference evidence="2" key="2">
    <citation type="journal article" date="2007" name="Science">
        <title>Draft genome sequence of the sexually transmitted pathogen Trichomonas vaginalis.</title>
        <authorList>
            <person name="Carlton J.M."/>
            <person name="Hirt R.P."/>
            <person name="Silva J.C."/>
            <person name="Delcher A.L."/>
            <person name="Schatz M."/>
            <person name="Zhao Q."/>
            <person name="Wortman J.R."/>
            <person name="Bidwell S.L."/>
            <person name="Alsmark U.C.M."/>
            <person name="Besteiro S."/>
            <person name="Sicheritz-Ponten T."/>
            <person name="Noel C.J."/>
            <person name="Dacks J.B."/>
            <person name="Foster P.G."/>
            <person name="Simillion C."/>
            <person name="Van de Peer Y."/>
            <person name="Miranda-Saavedra D."/>
            <person name="Barton G.J."/>
            <person name="Westrop G.D."/>
            <person name="Mueller S."/>
            <person name="Dessi D."/>
            <person name="Fiori P.L."/>
            <person name="Ren Q."/>
            <person name="Paulsen I."/>
            <person name="Zhang H."/>
            <person name="Bastida-Corcuera F.D."/>
            <person name="Simoes-Barbosa A."/>
            <person name="Brown M.T."/>
            <person name="Hayes R.D."/>
            <person name="Mukherjee M."/>
            <person name="Okumura C.Y."/>
            <person name="Schneider R."/>
            <person name="Smith A.J."/>
            <person name="Vanacova S."/>
            <person name="Villalvazo M."/>
            <person name="Haas B.J."/>
            <person name="Pertea M."/>
            <person name="Feldblyum T.V."/>
            <person name="Utterback T.R."/>
            <person name="Shu C.L."/>
            <person name="Osoegawa K."/>
            <person name="de Jong P.J."/>
            <person name="Hrdy I."/>
            <person name="Horvathova L."/>
            <person name="Zubacova Z."/>
            <person name="Dolezal P."/>
            <person name="Malik S.B."/>
            <person name="Logsdon J.M. Jr."/>
            <person name="Henze K."/>
            <person name="Gupta A."/>
            <person name="Wang C.C."/>
            <person name="Dunne R.L."/>
            <person name="Upcroft J.A."/>
            <person name="Upcroft P."/>
            <person name="White O."/>
            <person name="Salzberg S.L."/>
            <person name="Tang P."/>
            <person name="Chiu C.-H."/>
            <person name="Lee Y.-S."/>
            <person name="Embley T.M."/>
            <person name="Coombs G.H."/>
            <person name="Mottram J.C."/>
            <person name="Tachezy J."/>
            <person name="Fraser-Liggett C.M."/>
            <person name="Johnson P.J."/>
        </authorList>
    </citation>
    <scope>NUCLEOTIDE SEQUENCE [LARGE SCALE GENOMIC DNA]</scope>
    <source>
        <strain evidence="2">G3</strain>
    </source>
</reference>
<dbReference type="SMART" id="SM00213">
    <property type="entry name" value="UBQ"/>
    <property type="match status" value="1"/>
</dbReference>
<organism evidence="2 3">
    <name type="scientific">Trichomonas vaginalis (strain ATCC PRA-98 / G3)</name>
    <dbReference type="NCBI Taxonomy" id="412133"/>
    <lineage>
        <taxon>Eukaryota</taxon>
        <taxon>Metamonada</taxon>
        <taxon>Parabasalia</taxon>
        <taxon>Trichomonadida</taxon>
        <taxon>Trichomonadidae</taxon>
        <taxon>Trichomonas</taxon>
    </lineage>
</organism>
<dbReference type="AlphaFoldDB" id="A2ECR8"/>
<dbReference type="OrthoDB" id="419317at2759"/>